<name>A0AA47M3P5_MERPO</name>
<feature type="compositionally biased region" description="Low complexity" evidence="1">
    <location>
        <begin position="148"/>
        <end position="178"/>
    </location>
</feature>
<feature type="region of interest" description="Disordered" evidence="1">
    <location>
        <begin position="84"/>
        <end position="178"/>
    </location>
</feature>
<evidence type="ECO:0000256" key="1">
    <source>
        <dbReference type="SAM" id="MobiDB-lite"/>
    </source>
</evidence>
<dbReference type="Proteomes" id="UP001174136">
    <property type="component" value="Unassembled WGS sequence"/>
</dbReference>
<sequence length="288" mass="31104">MPPDPDAEEGEAFKGGEPAVEKPTGDSLQAFDERLEKENIRGHFSLYAVRWFQRFSFPCFADEEDAIEDIDMSYQAPIESDLEDIDSSTNSSQGRGDSSQQFSRNGTDMAAVSVSGQRTNQVDSEEGDKTTMDLIVMDTRSPTPAELPPLAGLSSAPGPSPAQQPSSTPETSSTPGPSCDAVSFWKNCNKAGNTQAIFSHFIAQIKSIASKIQTGQASHEECDIALQVMEVSGHLTKLVEVKEELLHSPVYASPFTEYSVLLKFGAFMPRTPWVTGAGLVCLGDLGSR</sequence>
<evidence type="ECO:0000313" key="3">
    <source>
        <dbReference type="Proteomes" id="UP001174136"/>
    </source>
</evidence>
<feature type="region of interest" description="Disordered" evidence="1">
    <location>
        <begin position="1"/>
        <end position="25"/>
    </location>
</feature>
<comment type="caution">
    <text evidence="2">The sequence shown here is derived from an EMBL/GenBank/DDBJ whole genome shotgun (WGS) entry which is preliminary data.</text>
</comment>
<feature type="compositionally biased region" description="Polar residues" evidence="1">
    <location>
        <begin position="87"/>
        <end position="106"/>
    </location>
</feature>
<dbReference type="EMBL" id="JAOPHQ010006024">
    <property type="protein sequence ID" value="KAK0133065.1"/>
    <property type="molecule type" value="Genomic_DNA"/>
</dbReference>
<feature type="compositionally biased region" description="Basic and acidic residues" evidence="1">
    <location>
        <begin position="11"/>
        <end position="24"/>
    </location>
</feature>
<proteinExistence type="predicted"/>
<reference evidence="2" key="1">
    <citation type="journal article" date="2023" name="Front. Mar. Sci.">
        <title>A new Merluccius polli reference genome to investigate the effects of global change in West African waters.</title>
        <authorList>
            <person name="Mateo J.L."/>
            <person name="Blanco-Fernandez C."/>
            <person name="Garcia-Vazquez E."/>
            <person name="Machado-Schiaffino G."/>
        </authorList>
    </citation>
    <scope>NUCLEOTIDE SEQUENCE</scope>
    <source>
        <strain evidence="2">C29</strain>
        <tissue evidence="2">Fin</tissue>
    </source>
</reference>
<gene>
    <name evidence="2" type="ORF">N1851_031564</name>
</gene>
<feature type="compositionally biased region" description="Acidic residues" evidence="1">
    <location>
        <begin position="1"/>
        <end position="10"/>
    </location>
</feature>
<dbReference type="AlphaFoldDB" id="A0AA47M3P5"/>
<accession>A0AA47M3P5</accession>
<keyword evidence="3" id="KW-1185">Reference proteome</keyword>
<evidence type="ECO:0000313" key="2">
    <source>
        <dbReference type="EMBL" id="KAK0133065.1"/>
    </source>
</evidence>
<organism evidence="2 3">
    <name type="scientific">Merluccius polli</name>
    <name type="common">Benguela hake</name>
    <name type="synonym">Merluccius cadenati</name>
    <dbReference type="NCBI Taxonomy" id="89951"/>
    <lineage>
        <taxon>Eukaryota</taxon>
        <taxon>Metazoa</taxon>
        <taxon>Chordata</taxon>
        <taxon>Craniata</taxon>
        <taxon>Vertebrata</taxon>
        <taxon>Euteleostomi</taxon>
        <taxon>Actinopterygii</taxon>
        <taxon>Neopterygii</taxon>
        <taxon>Teleostei</taxon>
        <taxon>Neoteleostei</taxon>
        <taxon>Acanthomorphata</taxon>
        <taxon>Zeiogadaria</taxon>
        <taxon>Gadariae</taxon>
        <taxon>Gadiformes</taxon>
        <taxon>Gadoidei</taxon>
        <taxon>Merlucciidae</taxon>
        <taxon>Merluccius</taxon>
    </lineage>
</organism>
<protein>
    <submittedName>
        <fullName evidence="2">Uncharacterized protein</fullName>
    </submittedName>
</protein>